<reference evidence="1" key="1">
    <citation type="submission" date="2016-01" db="EMBL/GenBank/DDBJ databases">
        <authorList>
            <person name="Regsiter A."/>
            <person name="william w."/>
        </authorList>
    </citation>
    <scope>NUCLEOTIDE SEQUENCE</scope>
    <source>
        <strain evidence="1">NCPPB 1641</strain>
    </source>
</reference>
<sequence length="32" mass="3507">MPLPRSDIFAAHDSYGKLTIVTPSQGLLFICD</sequence>
<name>A0A1S7TLC5_9HYPH</name>
<dbReference type="EMBL" id="FCNP01000013">
    <property type="protein sequence ID" value="CVI55394.1"/>
    <property type="molecule type" value="Genomic_DNA"/>
</dbReference>
<comment type="caution">
    <text evidence="1">The sequence shown here is derived from an EMBL/GenBank/DDBJ whole genome shotgun (WGS) entry which is preliminary data.</text>
</comment>
<proteinExistence type="predicted"/>
<evidence type="ECO:0000313" key="2">
    <source>
        <dbReference type="Proteomes" id="UP000192140"/>
    </source>
</evidence>
<accession>A0A1S7TLC5</accession>
<gene>
    <name evidence="1" type="ORF">AGR7A_Cc200230</name>
</gene>
<evidence type="ECO:0000313" key="1">
    <source>
        <dbReference type="EMBL" id="CVI55394.1"/>
    </source>
</evidence>
<protein>
    <submittedName>
        <fullName evidence="1">Uncharacterized protein</fullName>
    </submittedName>
</protein>
<dbReference type="Proteomes" id="UP000192140">
    <property type="component" value="Unassembled WGS sequence"/>
</dbReference>
<dbReference type="AlphaFoldDB" id="A0A1S7TLC5"/>
<organism evidence="1 2">
    <name type="scientific">Agrobacterium deltaense NCPPB 1641</name>
    <dbReference type="NCBI Taxonomy" id="1183425"/>
    <lineage>
        <taxon>Bacteria</taxon>
        <taxon>Pseudomonadati</taxon>
        <taxon>Pseudomonadota</taxon>
        <taxon>Alphaproteobacteria</taxon>
        <taxon>Hyphomicrobiales</taxon>
        <taxon>Rhizobiaceae</taxon>
        <taxon>Rhizobium/Agrobacterium group</taxon>
        <taxon>Agrobacterium</taxon>
    </lineage>
</organism>
<keyword evidence="2" id="KW-1185">Reference proteome</keyword>